<dbReference type="RefSeq" id="YP_009424203.1">
    <property type="nucleotide sequence ID" value="NC_035809.1"/>
</dbReference>
<keyword evidence="1" id="KW-0496">Mitochondrion</keyword>
<accession>A0A247ZLG2</accession>
<sequence length="315" mass="36144">MNYKQSILNNFSNIRKQNRCMSVLENNKEVSKYYKVIDFSLAGKGKNLTAQDQKKTSYIRPLRITVLKFHTPERSEKSYSIDVSCFFNKPSKSVILKYLKKIKISKQFAHWIKPNGILKKEYTKGEFNNINKIVGSDISMYEYELYIDLKFQNIPLSKSHISYIVAQTLCKTQYINKSHQLSYTEDTGVIGAFILKNRHFRNYANHPIIGYFISDNELKQCALANFTKKQTVKVTEWASAIKLRNRETTRFEHLLGDISTSGEQVRGSIDSKLSSLLAGNLQAIGSISTLSCLKRPLYTLVSLLAKTQHLCNIPE</sequence>
<dbReference type="AlphaFoldDB" id="A0A247ZLG2"/>
<protein>
    <submittedName>
        <fullName evidence="1">Uncharacterized protein</fullName>
    </submittedName>
</protein>
<organism evidence="1">
    <name type="scientific">Ulva flexuosa</name>
    <dbReference type="NCBI Taxonomy" id="83791"/>
    <lineage>
        <taxon>Eukaryota</taxon>
        <taxon>Viridiplantae</taxon>
        <taxon>Chlorophyta</taxon>
        <taxon>core chlorophytes</taxon>
        <taxon>Ulvophyceae</taxon>
        <taxon>OUU clade</taxon>
        <taxon>Ulvales</taxon>
        <taxon>Ulvaceae</taxon>
        <taxon>Ulva</taxon>
    </lineage>
</organism>
<dbReference type="GeneID" id="33944399"/>
<evidence type="ECO:0000313" key="1">
    <source>
        <dbReference type="EMBL" id="AQS79868.1"/>
    </source>
</evidence>
<reference evidence="1" key="1">
    <citation type="journal article" date="2018" name="Conserv Genet Resour">
        <title>The complete mitochondrial genomes of green tide algae Ulva flexuosa (Ulvophyceae, Chlorophyta).</title>
        <authorList>
            <person name="Cai C."/>
            <person name="Wang L."/>
            <person name="Jiang T."/>
            <person name="Zhou L."/>
            <person name="He P."/>
            <person name="Jiao B."/>
        </authorList>
    </citation>
    <scope>NUCLEOTIDE SEQUENCE</scope>
</reference>
<proteinExistence type="predicted"/>
<name>A0A247ZLG2_9CHLO</name>
<dbReference type="EMBL" id="KX455878">
    <property type="protein sequence ID" value="AQS79868.1"/>
    <property type="molecule type" value="Genomic_DNA"/>
</dbReference>
<geneLocation type="mitochondrion" evidence="1"/>